<feature type="region of interest" description="Disordered" evidence="1">
    <location>
        <begin position="175"/>
        <end position="200"/>
    </location>
</feature>
<name>A0A0G4HJD7_9ALVE</name>
<dbReference type="InterPro" id="IPR036872">
    <property type="entry name" value="CH_dom_sf"/>
</dbReference>
<evidence type="ECO:0000313" key="3">
    <source>
        <dbReference type="EMBL" id="CEM44165.1"/>
    </source>
</evidence>
<dbReference type="Pfam" id="PF05622">
    <property type="entry name" value="HOOK"/>
    <property type="match status" value="1"/>
</dbReference>
<dbReference type="PANTHER" id="PTHR18947:SF28">
    <property type="entry name" value="GIRDIN, ISOFORM A"/>
    <property type="match status" value="1"/>
</dbReference>
<dbReference type="GO" id="GO:0005737">
    <property type="term" value="C:cytoplasm"/>
    <property type="evidence" value="ECO:0007669"/>
    <property type="project" value="TreeGrafter"/>
</dbReference>
<dbReference type="VEuPathDB" id="CryptoDB:Cvel_7059"/>
<dbReference type="EMBL" id="CDMZ01002858">
    <property type="protein sequence ID" value="CEM44165.1"/>
    <property type="molecule type" value="Genomic_DNA"/>
</dbReference>
<dbReference type="Gene3D" id="1.10.287.1490">
    <property type="match status" value="1"/>
</dbReference>
<evidence type="ECO:0000259" key="2">
    <source>
        <dbReference type="Pfam" id="PF05622"/>
    </source>
</evidence>
<reference evidence="3" key="1">
    <citation type="submission" date="2014-11" db="EMBL/GenBank/DDBJ databases">
        <authorList>
            <person name="Otto D Thomas"/>
            <person name="Naeem Raeece"/>
        </authorList>
    </citation>
    <scope>NUCLEOTIDE SEQUENCE</scope>
</reference>
<feature type="region of interest" description="Disordered" evidence="1">
    <location>
        <begin position="530"/>
        <end position="549"/>
    </location>
</feature>
<dbReference type="InterPro" id="IPR008636">
    <property type="entry name" value="Hook_C"/>
</dbReference>
<feature type="region of interest" description="Disordered" evidence="1">
    <location>
        <begin position="665"/>
        <end position="692"/>
    </location>
</feature>
<sequence>MDEEAEAVPLIEFVNSFDFAQKEGGSVSSISDLADGFVFFQMLNELAEDEFPQKIFTAKKDRTTINQNFSSMLRALDNFFGGEVDLSGVNVNDIVSGDEKSIFQFFNFVVYVMVDCEDQQTFIGRVMQLSPAVQELIRRIVQERMDAAGGRGSDADHNLVKTLSLPDGTSRMLISAPSMESESPLSKSQRSAGEGRSRVTTLKADVERLMAEKEGLLTENTQLKRDLKDITDKLEELRGPPMTSRESMQKRSSDQARHRLEAHIGDLEKEIETLKQRLVTQEQQHKDELRKVQDEADLNKGATAQVNILQQQNEKYKTKIKDLVQLKDQNRELERQLEEAQNRPLTTTDSQATSMLRRQVDSYKQKMAAAEATTLEFKTKCSQLEAQLEKMAQQKLQLESKLSFLVKENDALETELSALRGERESLGTALGGAGAQSMGSELSSAAARQSLEAMREKVKSLEKENARLKATAGGGAGGEGKEFGEGSEKVMQLENELDDAKRAKERIEKKFETAISQNASLETKVVSLESELETAKAKGGGTPSKASNEEIQNLRSKTDELNSQVTELYKSKDELNKRLLEEKETSLNFRTTNAKLETQLRARESELERLQQEKASLVKASGAGQSESLKLVQAQCEKQEVLLKSRISNLEQQLQLKASQVEEEKRRAAEAASSASSKAEAQNQQQTRTLKQQLQLREAEITRLKHQQSEREKGLALEERLMSTAFHELGLRYQQAVSVVHKLEAEREREQLGKGVVVSPGRSR</sequence>
<dbReference type="PANTHER" id="PTHR18947">
    <property type="entry name" value="HOOK PROTEINS"/>
    <property type="match status" value="1"/>
</dbReference>
<gene>
    <name evidence="3" type="ORF">Cvel_7059</name>
</gene>
<dbReference type="CDD" id="cd22211">
    <property type="entry name" value="HkD_SF"/>
    <property type="match status" value="1"/>
</dbReference>
<accession>A0A0G4HJD7</accession>
<protein>
    <recommendedName>
        <fullName evidence="2">Hook C-terminal domain-containing protein</fullName>
    </recommendedName>
</protein>
<feature type="compositionally biased region" description="Low complexity" evidence="1">
    <location>
        <begin position="670"/>
        <end position="692"/>
    </location>
</feature>
<dbReference type="GO" id="GO:0030705">
    <property type="term" value="P:cytoskeleton-dependent intracellular transport"/>
    <property type="evidence" value="ECO:0007669"/>
    <property type="project" value="TreeGrafter"/>
</dbReference>
<dbReference type="GO" id="GO:0005815">
    <property type="term" value="C:microtubule organizing center"/>
    <property type="evidence" value="ECO:0007669"/>
    <property type="project" value="TreeGrafter"/>
</dbReference>
<feature type="compositionally biased region" description="Polar residues" evidence="1">
    <location>
        <begin position="178"/>
        <end position="191"/>
    </location>
</feature>
<proteinExistence type="predicted"/>
<dbReference type="SUPFAM" id="SSF116907">
    <property type="entry name" value="Hook domain"/>
    <property type="match status" value="1"/>
</dbReference>
<dbReference type="GO" id="GO:0031122">
    <property type="term" value="P:cytoplasmic microtubule organization"/>
    <property type="evidence" value="ECO:0007669"/>
    <property type="project" value="InterPro"/>
</dbReference>
<feature type="domain" description="Hook C-terminal" evidence="2">
    <location>
        <begin position="201"/>
        <end position="666"/>
    </location>
</feature>
<dbReference type="Gene3D" id="1.10.418.10">
    <property type="entry name" value="Calponin-like domain"/>
    <property type="match status" value="1"/>
</dbReference>
<dbReference type="GO" id="GO:0051959">
    <property type="term" value="F:dynein light intermediate chain binding"/>
    <property type="evidence" value="ECO:0007669"/>
    <property type="project" value="TreeGrafter"/>
</dbReference>
<dbReference type="GO" id="GO:0008017">
    <property type="term" value="F:microtubule binding"/>
    <property type="evidence" value="ECO:0007669"/>
    <property type="project" value="InterPro"/>
</dbReference>
<organism evidence="3">
    <name type="scientific">Chromera velia CCMP2878</name>
    <dbReference type="NCBI Taxonomy" id="1169474"/>
    <lineage>
        <taxon>Eukaryota</taxon>
        <taxon>Sar</taxon>
        <taxon>Alveolata</taxon>
        <taxon>Colpodellida</taxon>
        <taxon>Chromeraceae</taxon>
        <taxon>Chromera</taxon>
    </lineage>
</organism>
<evidence type="ECO:0000256" key="1">
    <source>
        <dbReference type="SAM" id="MobiDB-lite"/>
    </source>
</evidence>
<dbReference type="AlphaFoldDB" id="A0A0G4HJD7"/>